<organism evidence="2">
    <name type="scientific">Aegilops tauschii</name>
    <name type="common">Tausch's goatgrass</name>
    <name type="synonym">Aegilops squarrosa</name>
    <dbReference type="NCBI Taxonomy" id="37682"/>
    <lineage>
        <taxon>Eukaryota</taxon>
        <taxon>Viridiplantae</taxon>
        <taxon>Streptophyta</taxon>
        <taxon>Embryophyta</taxon>
        <taxon>Tracheophyta</taxon>
        <taxon>Spermatophyta</taxon>
        <taxon>Magnoliopsida</taxon>
        <taxon>Liliopsida</taxon>
        <taxon>Poales</taxon>
        <taxon>Poaceae</taxon>
        <taxon>BOP clade</taxon>
        <taxon>Pooideae</taxon>
        <taxon>Triticodae</taxon>
        <taxon>Triticeae</taxon>
        <taxon>Triticinae</taxon>
        <taxon>Aegilops</taxon>
    </lineage>
</organism>
<feature type="compositionally biased region" description="Basic residues" evidence="1">
    <location>
        <begin position="176"/>
        <end position="190"/>
    </location>
</feature>
<protein>
    <submittedName>
        <fullName evidence="2">Uncharacterized protein</fullName>
    </submittedName>
</protein>
<sequence>MDPGGMLLEDFGLWVDLVRRIREVLANYPEGTTALRDAGSSSRTPTMPGPRAALPAPAAAPRSALCRASTGRGDEPRRAKLRTPAGAAPVQRRGLQRQQHLCVGRNSTWARAGGSSPPTVGGSRAPARHHQGPAAEHQLASTSGRQQSTTWARAGQEGPLGVGEEERLGRSGGGRRGWRRRWKTPRKKTG</sequence>
<feature type="compositionally biased region" description="Low complexity" evidence="1">
    <location>
        <begin position="50"/>
        <end position="69"/>
    </location>
</feature>
<dbReference type="AlphaFoldDB" id="M8BG28"/>
<evidence type="ECO:0000313" key="2">
    <source>
        <dbReference type="EnsemblPlants" id="EMT05688"/>
    </source>
</evidence>
<feature type="region of interest" description="Disordered" evidence="1">
    <location>
        <begin position="33"/>
        <end position="190"/>
    </location>
</feature>
<evidence type="ECO:0000256" key="1">
    <source>
        <dbReference type="SAM" id="MobiDB-lite"/>
    </source>
</evidence>
<accession>M8BG28</accession>
<feature type="compositionally biased region" description="Polar residues" evidence="1">
    <location>
        <begin position="139"/>
        <end position="151"/>
    </location>
</feature>
<name>M8BG28_AEGTA</name>
<reference evidence="2" key="1">
    <citation type="submission" date="2015-06" db="UniProtKB">
        <authorList>
            <consortium name="EnsemblPlants"/>
        </authorList>
    </citation>
    <scope>IDENTIFICATION</scope>
</reference>
<proteinExistence type="predicted"/>
<dbReference type="EnsemblPlants" id="EMT05688">
    <property type="protein sequence ID" value="EMT05688"/>
    <property type="gene ID" value="F775_24888"/>
</dbReference>